<feature type="domain" description="Shikimate dehydrogenase substrate binding N-terminal" evidence="8">
    <location>
        <begin position="6"/>
        <end position="88"/>
    </location>
</feature>
<dbReference type="CDD" id="cd01065">
    <property type="entry name" value="NAD_bind_Shikimate_DH"/>
    <property type="match status" value="1"/>
</dbReference>
<dbReference type="EC" id="1.1.1.25" evidence="2 7"/>
<comment type="subunit">
    <text evidence="7">Homodimer.</text>
</comment>
<protein>
    <recommendedName>
        <fullName evidence="2 7">Shikimate dehydrogenase (NADP(+))</fullName>
        <shortName evidence="7">SDH</shortName>
        <ecNumber evidence="2 7">1.1.1.25</ecNumber>
    </recommendedName>
</protein>
<evidence type="ECO:0000313" key="10">
    <source>
        <dbReference type="EMBL" id="GLV14160.1"/>
    </source>
</evidence>
<reference evidence="10" key="3">
    <citation type="submission" date="2023-02" db="EMBL/GenBank/DDBJ databases">
        <title>Proposal of a novel subspecies: Alicyclobacillus hesperidum subspecies aegle.</title>
        <authorList>
            <person name="Goto K."/>
            <person name="Fujii T."/>
            <person name="Yasui K."/>
            <person name="Mochida K."/>
            <person name="Kato-Tanaka Y."/>
            <person name="Morohoshi S."/>
            <person name="An S.Y."/>
            <person name="Kasai H."/>
            <person name="Yokota A."/>
        </authorList>
    </citation>
    <scope>NUCLEOTIDE SEQUENCE</scope>
    <source>
        <strain evidence="10">DSM 12766</strain>
    </source>
</reference>
<reference evidence="11" key="1">
    <citation type="submission" date="2016-10" db="EMBL/GenBank/DDBJ databases">
        <authorList>
            <person name="de Groot N.N."/>
        </authorList>
    </citation>
    <scope>NUCLEOTIDE SEQUENCE [LARGE SCALE GENOMIC DNA]</scope>
    <source>
        <strain evidence="11">DSM 12489</strain>
    </source>
</reference>
<accession>A0A1H2UB87</accession>
<dbReference type="Proteomes" id="UP001157137">
    <property type="component" value="Unassembled WGS sequence"/>
</dbReference>
<feature type="binding site" evidence="7">
    <location>
        <position position="77"/>
    </location>
    <ligand>
        <name>NADP(+)</name>
        <dbReference type="ChEBI" id="CHEBI:58349"/>
    </ligand>
</feature>
<evidence type="ECO:0000256" key="4">
    <source>
        <dbReference type="ARBA" id="ARBA00022857"/>
    </source>
</evidence>
<feature type="binding site" evidence="7">
    <location>
        <position position="218"/>
    </location>
    <ligand>
        <name>NADP(+)</name>
        <dbReference type="ChEBI" id="CHEBI:58349"/>
    </ligand>
</feature>
<evidence type="ECO:0000259" key="9">
    <source>
        <dbReference type="Pfam" id="PF18317"/>
    </source>
</evidence>
<dbReference type="RefSeq" id="WP_006445518.1">
    <property type="nucleotide sequence ID" value="NZ_BSRA01000009.1"/>
</dbReference>
<sequence length="281" mass="30201">MKLFGVLGNPVAHSLSPAMMNAAFTAEGISAVYVPFRVEPEDLTDALRGLKALGAVGVNVTIPHKLGAFAWVSERTEEAELVQAVNVVRFTSSGAVGHNTDVSGWWRSVEHAMPQEPLRVVVLGAGGSVQAILAALSIHRAGIDVGIAARRAEAVLQLDKQFGHRLHLRHVAWADRHQAVADANAVIQCTPLGMWPNADTSPIDDPTVFSPGQLVQDIVYRPLETTFLRMAKEAGATVVDGASMLIWQGVDAYEWWLSQKAPAQVMADAVYSALNKERGAQ</sequence>
<keyword evidence="6 7" id="KW-0057">Aromatic amino acid biosynthesis</keyword>
<feature type="binding site" evidence="7">
    <location>
        <position position="220"/>
    </location>
    <ligand>
        <name>shikimate</name>
        <dbReference type="ChEBI" id="CHEBI:36208"/>
    </ligand>
</feature>
<dbReference type="Gene3D" id="3.40.50.720">
    <property type="entry name" value="NAD(P)-binding Rossmann-like Domain"/>
    <property type="match status" value="1"/>
</dbReference>
<dbReference type="GO" id="GO:0008652">
    <property type="term" value="P:amino acid biosynthetic process"/>
    <property type="evidence" value="ECO:0007669"/>
    <property type="project" value="UniProtKB-KW"/>
</dbReference>
<name>A0A1H2UB87_9BACL</name>
<evidence type="ECO:0000256" key="5">
    <source>
        <dbReference type="ARBA" id="ARBA00023002"/>
    </source>
</evidence>
<dbReference type="InterPro" id="IPR041121">
    <property type="entry name" value="SDH_C"/>
</dbReference>
<evidence type="ECO:0000256" key="7">
    <source>
        <dbReference type="HAMAP-Rule" id="MF_00222"/>
    </source>
</evidence>
<dbReference type="SUPFAM" id="SSF51735">
    <property type="entry name" value="NAD(P)-binding Rossmann-fold domains"/>
    <property type="match status" value="1"/>
</dbReference>
<dbReference type="SUPFAM" id="SSF53223">
    <property type="entry name" value="Aminoacid dehydrogenase-like, N-terminal domain"/>
    <property type="match status" value="1"/>
</dbReference>
<feature type="binding site" evidence="7">
    <location>
        <position position="101"/>
    </location>
    <ligand>
        <name>shikimate</name>
        <dbReference type="ChEBI" id="CHEBI:36208"/>
    </ligand>
</feature>
<feature type="binding site" evidence="7">
    <location>
        <position position="86"/>
    </location>
    <ligand>
        <name>shikimate</name>
        <dbReference type="ChEBI" id="CHEBI:36208"/>
    </ligand>
</feature>
<evidence type="ECO:0000313" key="12">
    <source>
        <dbReference type="Proteomes" id="UP000182589"/>
    </source>
</evidence>
<evidence type="ECO:0000313" key="11">
    <source>
        <dbReference type="EMBL" id="SDW53463.1"/>
    </source>
</evidence>
<keyword evidence="3 7" id="KW-0028">Amino-acid biosynthesis</keyword>
<keyword evidence="4 7" id="KW-0521">NADP</keyword>
<dbReference type="InterPro" id="IPR046346">
    <property type="entry name" value="Aminoacid_DH-like_N_sf"/>
</dbReference>
<dbReference type="InterPro" id="IPR011342">
    <property type="entry name" value="Shikimate_DH"/>
</dbReference>
<dbReference type="GO" id="GO:0009073">
    <property type="term" value="P:aromatic amino acid family biosynthetic process"/>
    <property type="evidence" value="ECO:0007669"/>
    <property type="project" value="UniProtKB-KW"/>
</dbReference>
<dbReference type="NCBIfam" id="TIGR00507">
    <property type="entry name" value="aroE"/>
    <property type="match status" value="1"/>
</dbReference>
<keyword evidence="5 7" id="KW-0560">Oxidoreductase</keyword>
<organism evidence="11 12">
    <name type="scientific">Alicyclobacillus hesperidum</name>
    <dbReference type="NCBI Taxonomy" id="89784"/>
    <lineage>
        <taxon>Bacteria</taxon>
        <taxon>Bacillati</taxon>
        <taxon>Bacillota</taxon>
        <taxon>Bacilli</taxon>
        <taxon>Bacillales</taxon>
        <taxon>Alicyclobacillaceae</taxon>
        <taxon>Alicyclobacillus</taxon>
    </lineage>
</organism>
<evidence type="ECO:0000259" key="8">
    <source>
        <dbReference type="Pfam" id="PF08501"/>
    </source>
</evidence>
<dbReference type="Proteomes" id="UP000182589">
    <property type="component" value="Unassembled WGS sequence"/>
</dbReference>
<feature type="active site" description="Proton acceptor" evidence="7">
    <location>
        <position position="65"/>
    </location>
</feature>
<comment type="function">
    <text evidence="7">Involved in the biosynthesis of the chorismate, which leads to the biosynthesis of aromatic amino acids. Catalyzes the reversible NADPH linked reduction of 3-dehydroshikimate (DHSA) to yield shikimate (SA).</text>
</comment>
<dbReference type="GO" id="GO:0009423">
    <property type="term" value="P:chorismate biosynthetic process"/>
    <property type="evidence" value="ECO:0007669"/>
    <property type="project" value="UniProtKB-UniRule"/>
</dbReference>
<dbReference type="GO" id="GO:0005829">
    <property type="term" value="C:cytosol"/>
    <property type="evidence" value="ECO:0007669"/>
    <property type="project" value="TreeGrafter"/>
</dbReference>
<dbReference type="PANTHER" id="PTHR21089">
    <property type="entry name" value="SHIKIMATE DEHYDROGENASE"/>
    <property type="match status" value="1"/>
</dbReference>
<dbReference type="HAMAP" id="MF_00222">
    <property type="entry name" value="Shikimate_DH_AroE"/>
    <property type="match status" value="1"/>
</dbReference>
<feature type="binding site" evidence="7">
    <location>
        <position position="248"/>
    </location>
    <ligand>
        <name>shikimate</name>
        <dbReference type="ChEBI" id="CHEBI:36208"/>
    </ligand>
</feature>
<feature type="binding site" evidence="7">
    <location>
        <begin position="124"/>
        <end position="128"/>
    </location>
    <ligand>
        <name>NADP(+)</name>
        <dbReference type="ChEBI" id="CHEBI:58349"/>
    </ligand>
</feature>
<dbReference type="UniPathway" id="UPA00053">
    <property type="reaction ID" value="UER00087"/>
</dbReference>
<comment type="pathway">
    <text evidence="1 7">Metabolic intermediate biosynthesis; chorismate biosynthesis; chorismate from D-erythrose 4-phosphate and phosphoenolpyruvate: step 4/7.</text>
</comment>
<feature type="binding site" evidence="7">
    <location>
        <position position="241"/>
    </location>
    <ligand>
        <name>NADP(+)</name>
        <dbReference type="ChEBI" id="CHEBI:58349"/>
    </ligand>
</feature>
<dbReference type="EMBL" id="FNOJ01000007">
    <property type="protein sequence ID" value="SDW53463.1"/>
    <property type="molecule type" value="Genomic_DNA"/>
</dbReference>
<dbReference type="InterPro" id="IPR036291">
    <property type="entry name" value="NAD(P)-bd_dom_sf"/>
</dbReference>
<proteinExistence type="inferred from homology"/>
<comment type="caution">
    <text evidence="7">Lacks conserved residue(s) required for the propagation of feature annotation.</text>
</comment>
<evidence type="ECO:0000256" key="2">
    <source>
        <dbReference type="ARBA" id="ARBA00012962"/>
    </source>
</evidence>
<feature type="binding site" evidence="7">
    <location>
        <position position="61"/>
    </location>
    <ligand>
        <name>shikimate</name>
        <dbReference type="ChEBI" id="CHEBI:36208"/>
    </ligand>
</feature>
<dbReference type="Pfam" id="PF08501">
    <property type="entry name" value="Shikimate_dh_N"/>
    <property type="match status" value="1"/>
</dbReference>
<gene>
    <name evidence="7" type="primary">aroE</name>
    <name evidence="10" type="ORF">Heshes_18440</name>
    <name evidence="11" type="ORF">SAMN04489725_107131</name>
</gene>
<dbReference type="EMBL" id="BSRA01000009">
    <property type="protein sequence ID" value="GLV14160.1"/>
    <property type="molecule type" value="Genomic_DNA"/>
</dbReference>
<comment type="similarity">
    <text evidence="7">Belongs to the shikimate dehydrogenase family.</text>
</comment>
<evidence type="ECO:0000256" key="6">
    <source>
        <dbReference type="ARBA" id="ARBA00023141"/>
    </source>
</evidence>
<feature type="binding site" evidence="7">
    <location>
        <begin position="14"/>
        <end position="16"/>
    </location>
    <ligand>
        <name>shikimate</name>
        <dbReference type="ChEBI" id="CHEBI:36208"/>
    </ligand>
</feature>
<evidence type="ECO:0000256" key="1">
    <source>
        <dbReference type="ARBA" id="ARBA00004871"/>
    </source>
</evidence>
<dbReference type="InterPro" id="IPR013708">
    <property type="entry name" value="Shikimate_DH-bd_N"/>
</dbReference>
<dbReference type="PANTHER" id="PTHR21089:SF1">
    <property type="entry name" value="BIFUNCTIONAL 3-DEHYDROQUINATE DEHYDRATASE_SHIKIMATE DEHYDROGENASE, CHLOROPLASTIC"/>
    <property type="match status" value="1"/>
</dbReference>
<reference evidence="12" key="2">
    <citation type="submission" date="2016-10" db="EMBL/GenBank/DDBJ databases">
        <authorList>
            <person name="Varghese N."/>
        </authorList>
    </citation>
    <scope>NUCLEOTIDE SEQUENCE [LARGE SCALE GENOMIC DNA]</scope>
    <source>
        <strain evidence="12">DSM 12489</strain>
    </source>
</reference>
<dbReference type="GO" id="GO:0004764">
    <property type="term" value="F:shikimate 3-dehydrogenase (NADP+) activity"/>
    <property type="evidence" value="ECO:0007669"/>
    <property type="project" value="UniProtKB-UniRule"/>
</dbReference>
<feature type="domain" description="SDH C-terminal" evidence="9">
    <location>
        <begin position="241"/>
        <end position="270"/>
    </location>
</feature>
<dbReference type="Pfam" id="PF18317">
    <property type="entry name" value="SDH_C"/>
    <property type="match status" value="1"/>
</dbReference>
<dbReference type="STRING" id="89784.SAMN04489725_107131"/>
<comment type="catalytic activity">
    <reaction evidence="7">
        <text>shikimate + NADP(+) = 3-dehydroshikimate + NADPH + H(+)</text>
        <dbReference type="Rhea" id="RHEA:17737"/>
        <dbReference type="ChEBI" id="CHEBI:15378"/>
        <dbReference type="ChEBI" id="CHEBI:16630"/>
        <dbReference type="ChEBI" id="CHEBI:36208"/>
        <dbReference type="ChEBI" id="CHEBI:57783"/>
        <dbReference type="ChEBI" id="CHEBI:58349"/>
        <dbReference type="EC" id="1.1.1.25"/>
    </reaction>
</comment>
<dbReference type="GO" id="GO:0050661">
    <property type="term" value="F:NADP binding"/>
    <property type="evidence" value="ECO:0007669"/>
    <property type="project" value="InterPro"/>
</dbReference>
<keyword evidence="12" id="KW-1185">Reference proteome</keyword>
<dbReference type="AlphaFoldDB" id="A0A1H2UB87"/>
<dbReference type="GO" id="GO:0019632">
    <property type="term" value="P:shikimate metabolic process"/>
    <property type="evidence" value="ECO:0007669"/>
    <property type="project" value="InterPro"/>
</dbReference>
<evidence type="ECO:0000256" key="3">
    <source>
        <dbReference type="ARBA" id="ARBA00022605"/>
    </source>
</evidence>
<dbReference type="InterPro" id="IPR022893">
    <property type="entry name" value="Shikimate_DH_fam"/>
</dbReference>
<dbReference type="Gene3D" id="3.40.50.10860">
    <property type="entry name" value="Leucine Dehydrogenase, chain A, domain 1"/>
    <property type="match status" value="1"/>
</dbReference>